<dbReference type="AlphaFoldDB" id="A0A644X8M6"/>
<organism evidence="2">
    <name type="scientific">bioreactor metagenome</name>
    <dbReference type="NCBI Taxonomy" id="1076179"/>
    <lineage>
        <taxon>unclassified sequences</taxon>
        <taxon>metagenomes</taxon>
        <taxon>ecological metagenomes</taxon>
    </lineage>
</organism>
<dbReference type="InterPro" id="IPR002913">
    <property type="entry name" value="START_lipid-bd_dom"/>
</dbReference>
<name>A0A644X8M6_9ZZZZ</name>
<dbReference type="Pfam" id="PF01852">
    <property type="entry name" value="START"/>
    <property type="match status" value="1"/>
</dbReference>
<sequence>MKTTNFKLHLITLLVILFSSGIKAMASDGWELIDSESGISMYERWIYVNEDLSVKERKGEFSVPGTINDVVNKISNVSLSKQWMENVTEASMVKRLSESIWYTYTYFSLPWPFANRDLVAVWMLGFSADKRTATIEIRSRETMIPEKDGIKRLGNYKATWVIRDKGSNSIGVSFSAVSFNGPEFPRIVQDPVLRKTFIQNMINLKLLLLK</sequence>
<comment type="caution">
    <text evidence="2">The sequence shown here is derived from an EMBL/GenBank/DDBJ whole genome shotgun (WGS) entry which is preliminary data.</text>
</comment>
<accession>A0A644X8M6</accession>
<dbReference type="SUPFAM" id="SSF55961">
    <property type="entry name" value="Bet v1-like"/>
    <property type="match status" value="1"/>
</dbReference>
<evidence type="ECO:0000259" key="1">
    <source>
        <dbReference type="Pfam" id="PF01852"/>
    </source>
</evidence>
<dbReference type="InterPro" id="IPR023393">
    <property type="entry name" value="START-like_dom_sf"/>
</dbReference>
<gene>
    <name evidence="2" type="ORF">SDC9_58878</name>
</gene>
<dbReference type="Gene3D" id="3.30.530.20">
    <property type="match status" value="1"/>
</dbReference>
<reference evidence="2" key="1">
    <citation type="submission" date="2019-08" db="EMBL/GenBank/DDBJ databases">
        <authorList>
            <person name="Kucharzyk K."/>
            <person name="Murdoch R.W."/>
            <person name="Higgins S."/>
            <person name="Loffler F."/>
        </authorList>
    </citation>
    <scope>NUCLEOTIDE SEQUENCE</scope>
</reference>
<protein>
    <recommendedName>
        <fullName evidence="1">START domain-containing protein</fullName>
    </recommendedName>
</protein>
<dbReference type="GO" id="GO:0008289">
    <property type="term" value="F:lipid binding"/>
    <property type="evidence" value="ECO:0007669"/>
    <property type="project" value="InterPro"/>
</dbReference>
<proteinExistence type="predicted"/>
<dbReference type="EMBL" id="VSSQ01001984">
    <property type="protein sequence ID" value="MPM12525.1"/>
    <property type="molecule type" value="Genomic_DNA"/>
</dbReference>
<evidence type="ECO:0000313" key="2">
    <source>
        <dbReference type="EMBL" id="MPM12525.1"/>
    </source>
</evidence>
<feature type="domain" description="START" evidence="1">
    <location>
        <begin position="28"/>
        <end position="168"/>
    </location>
</feature>